<name>A0ABU0WS17_9PSEU</name>
<dbReference type="RefSeq" id="WP_306743687.1">
    <property type="nucleotide sequence ID" value="NZ_NSDM01000001.1"/>
</dbReference>
<reference evidence="3 4" key="1">
    <citation type="submission" date="2017-06" db="EMBL/GenBank/DDBJ databases">
        <title>Cultured bacterium strain Saccharothrix yanglingensis Hhs.015.</title>
        <authorList>
            <person name="Xia Y."/>
        </authorList>
    </citation>
    <scope>NUCLEOTIDE SEQUENCE [LARGE SCALE GENOMIC DNA]</scope>
    <source>
        <strain evidence="3 4">Hhs.015</strain>
    </source>
</reference>
<dbReference type="SMART" id="SM00943">
    <property type="entry name" value="Prim-Pol"/>
    <property type="match status" value="1"/>
</dbReference>
<dbReference type="CDD" id="cd04859">
    <property type="entry name" value="Prim_Pol"/>
    <property type="match status" value="1"/>
</dbReference>
<dbReference type="EMBL" id="NSDM01000001">
    <property type="protein sequence ID" value="MDQ2582606.1"/>
    <property type="molecule type" value="Genomic_DNA"/>
</dbReference>
<dbReference type="SUPFAM" id="SSF56747">
    <property type="entry name" value="Prim-pol domain"/>
    <property type="match status" value="1"/>
</dbReference>
<accession>A0ABU0WS17</accession>
<evidence type="ECO:0000256" key="1">
    <source>
        <dbReference type="SAM" id="MobiDB-lite"/>
    </source>
</evidence>
<evidence type="ECO:0000313" key="3">
    <source>
        <dbReference type="EMBL" id="MDQ2582606.1"/>
    </source>
</evidence>
<feature type="region of interest" description="Disordered" evidence="1">
    <location>
        <begin position="306"/>
        <end position="327"/>
    </location>
</feature>
<comment type="caution">
    <text evidence="3">The sequence shown here is derived from an EMBL/GenBank/DDBJ whole genome shotgun (WGS) entry which is preliminary data.</text>
</comment>
<feature type="domain" description="DNA primase/polymerase bifunctional N-terminal" evidence="2">
    <location>
        <begin position="14"/>
        <end position="204"/>
    </location>
</feature>
<evidence type="ECO:0000313" key="4">
    <source>
        <dbReference type="Proteomes" id="UP001225605"/>
    </source>
</evidence>
<dbReference type="Pfam" id="PF09250">
    <property type="entry name" value="Prim-Pol"/>
    <property type="match status" value="1"/>
</dbReference>
<feature type="compositionally biased region" description="Polar residues" evidence="1">
    <location>
        <begin position="318"/>
        <end position="327"/>
    </location>
</feature>
<dbReference type="Proteomes" id="UP001225605">
    <property type="component" value="Unassembled WGS sequence"/>
</dbReference>
<organism evidence="3 4">
    <name type="scientific">Saccharothrix yanglingensis</name>
    <dbReference type="NCBI Taxonomy" id="659496"/>
    <lineage>
        <taxon>Bacteria</taxon>
        <taxon>Bacillati</taxon>
        <taxon>Actinomycetota</taxon>
        <taxon>Actinomycetes</taxon>
        <taxon>Pseudonocardiales</taxon>
        <taxon>Pseudonocardiaceae</taxon>
        <taxon>Saccharothrix</taxon>
    </lineage>
</organism>
<gene>
    <name evidence="3" type="ORF">CKY47_01115</name>
</gene>
<sequence length="327" mass="33961">MSYLPSAASMLRHALDAAASGFHVFPLRPGTKVPALHGERRCPRTGPCTNGHLGWEQRATTDPAVVERCWATGPFNVGIATGPSGLLVVDLDMPKSLASVPDEDGCSRGGVTTGRDVLTDLCAAGGHPVAEVFDTRSVITAKGGDHLYYRAPVGVELRNTASALGPMVDTRAHGGYVVGPGSQTPDGPYSVGDDRAPADPPTWLVQALTPTPRTARTAPIVSRTERLPGYVAAAVRGERDRVAAAQPGRHTHTLFVASVALGQLVGGGLLPAATAEAELHTAALHMITDRCGCTENEVLRTIGNGLRAGATRPRKAPETTSAQRGAA</sequence>
<proteinExistence type="predicted"/>
<evidence type="ECO:0000259" key="2">
    <source>
        <dbReference type="SMART" id="SM00943"/>
    </source>
</evidence>
<keyword evidence="4" id="KW-1185">Reference proteome</keyword>
<protein>
    <submittedName>
        <fullName evidence="3">DNA primase</fullName>
    </submittedName>
</protein>
<dbReference type="InterPro" id="IPR015330">
    <property type="entry name" value="DNA_primase/pol_bifunc_N"/>
</dbReference>